<dbReference type="InterPro" id="IPR002347">
    <property type="entry name" value="SDR_fam"/>
</dbReference>
<evidence type="ECO:0000313" key="1">
    <source>
        <dbReference type="EMBL" id="MBW7455452.1"/>
    </source>
</evidence>
<dbReference type="PANTHER" id="PTHR43431:SF7">
    <property type="entry name" value="OXIDOREDUCTASE, SHORT CHAIN DEHYDROGENASE_REDUCTASE FAMILY (AFU_ORTHOLOGUE AFUA_5G14000)"/>
    <property type="match status" value="1"/>
</dbReference>
<dbReference type="Pfam" id="PF00106">
    <property type="entry name" value="adh_short"/>
    <property type="match status" value="1"/>
</dbReference>
<proteinExistence type="predicted"/>
<protein>
    <submittedName>
        <fullName evidence="1">SDR family NAD(P)-dependent oxidoreductase</fullName>
    </submittedName>
</protein>
<gene>
    <name evidence="1" type="ORF">K0U00_15610</name>
</gene>
<dbReference type="Proteomes" id="UP001519887">
    <property type="component" value="Unassembled WGS sequence"/>
</dbReference>
<dbReference type="PANTHER" id="PTHR43431">
    <property type="entry name" value="OXIDOREDUCTASE, SHORT CHAIN DEHYDROGENASE/REDUCTASE FAMILY (AFU_ORTHOLOGUE AFUA_5G14000)"/>
    <property type="match status" value="1"/>
</dbReference>
<dbReference type="RefSeq" id="WP_379113255.1">
    <property type="nucleotide sequence ID" value="NZ_JBHLVU010000007.1"/>
</dbReference>
<comment type="caution">
    <text evidence="1">The sequence shown here is derived from an EMBL/GenBank/DDBJ whole genome shotgun (WGS) entry which is preliminary data.</text>
</comment>
<reference evidence="1 2" key="1">
    <citation type="submission" date="2021-07" db="EMBL/GenBank/DDBJ databases">
        <title>Paenibacillus radiodurans sp. nov., isolated from the southeastern edge of Tengger Desert.</title>
        <authorList>
            <person name="Zhang G."/>
        </authorList>
    </citation>
    <scope>NUCLEOTIDE SEQUENCE [LARGE SCALE GENOMIC DNA]</scope>
    <source>
        <strain evidence="1 2">CCM 7311</strain>
    </source>
</reference>
<evidence type="ECO:0000313" key="2">
    <source>
        <dbReference type="Proteomes" id="UP001519887"/>
    </source>
</evidence>
<dbReference type="SUPFAM" id="SSF51735">
    <property type="entry name" value="NAD(P)-binding Rossmann-fold domains"/>
    <property type="match status" value="1"/>
</dbReference>
<accession>A0ABS7C3H0</accession>
<sequence>MSRTQEKLDQYCEQLKEMGIEAAGFAADITNKNQLLQAFQRIHHTYGSIDVLEYSPHSGNMPVTSILDTTDESVIQAYNNLVLGAVNSARQVIPGMLERGSGALLFTTDLSAMNPSPIFGNVGIAMAGLRNYVLNLHDKLSPKGIYVGHLSISPLIRRGTNFDPDYVAEAWYNLYDQKTVNEETYPQGVMQHLN</sequence>
<dbReference type="Gene3D" id="3.40.50.720">
    <property type="entry name" value="NAD(P)-binding Rossmann-like Domain"/>
    <property type="match status" value="1"/>
</dbReference>
<dbReference type="InterPro" id="IPR036291">
    <property type="entry name" value="NAD(P)-bd_dom_sf"/>
</dbReference>
<organism evidence="1 2">
    <name type="scientific">Paenibacillus sepulcri</name>
    <dbReference type="NCBI Taxonomy" id="359917"/>
    <lineage>
        <taxon>Bacteria</taxon>
        <taxon>Bacillati</taxon>
        <taxon>Bacillota</taxon>
        <taxon>Bacilli</taxon>
        <taxon>Bacillales</taxon>
        <taxon>Paenibacillaceae</taxon>
        <taxon>Paenibacillus</taxon>
    </lineage>
</organism>
<dbReference type="EMBL" id="JAHZIK010000367">
    <property type="protein sequence ID" value="MBW7455452.1"/>
    <property type="molecule type" value="Genomic_DNA"/>
</dbReference>
<keyword evidence="2" id="KW-1185">Reference proteome</keyword>
<name>A0ABS7C3H0_9BACL</name>